<dbReference type="InterPro" id="IPR029045">
    <property type="entry name" value="ClpP/crotonase-like_dom_sf"/>
</dbReference>
<dbReference type="EMBL" id="CP014671">
    <property type="protein sequence ID" value="ANX03552.1"/>
    <property type="molecule type" value="Genomic_DNA"/>
</dbReference>
<dbReference type="Pfam" id="PF01343">
    <property type="entry name" value="Peptidase_S49"/>
    <property type="match status" value="1"/>
</dbReference>
<evidence type="ECO:0000256" key="5">
    <source>
        <dbReference type="SAM" id="Phobius"/>
    </source>
</evidence>
<reference evidence="8" key="1">
    <citation type="submission" date="2016-03" db="EMBL/GenBank/DDBJ databases">
        <title>Complete genome sequence of Solimmundus cernigliae, representing a novel lineage of polycyclic aromatic hydrocarbon degraders within the Gammaproteobacteria.</title>
        <authorList>
            <person name="Singleton D.R."/>
            <person name="Dickey A.N."/>
            <person name="Scholl E.H."/>
            <person name="Wright F.A."/>
            <person name="Aitken M.D."/>
        </authorList>
    </citation>
    <scope>NUCLEOTIDE SEQUENCE [LARGE SCALE GENOMIC DNA]</scope>
    <source>
        <strain evidence="8">TR3.2</strain>
    </source>
</reference>
<dbReference type="InterPro" id="IPR047272">
    <property type="entry name" value="S49_SppA_C"/>
</dbReference>
<gene>
    <name evidence="7" type="ORF">PG2T_04665</name>
</gene>
<dbReference type="Proteomes" id="UP000092952">
    <property type="component" value="Chromosome"/>
</dbReference>
<keyword evidence="5" id="KW-1133">Transmembrane helix</keyword>
<dbReference type="Gene3D" id="6.20.330.10">
    <property type="match status" value="1"/>
</dbReference>
<keyword evidence="3" id="KW-0378">Hydrolase</keyword>
<dbReference type="GO" id="GO:0006508">
    <property type="term" value="P:proteolysis"/>
    <property type="evidence" value="ECO:0007669"/>
    <property type="project" value="UniProtKB-KW"/>
</dbReference>
<dbReference type="RefSeq" id="WP_068803050.1">
    <property type="nucleotide sequence ID" value="NZ_CP014671.1"/>
</dbReference>
<comment type="similarity">
    <text evidence="1">Belongs to the peptidase S49 family.</text>
</comment>
<dbReference type="STRING" id="1810504.PG2T_04665"/>
<keyword evidence="2" id="KW-0645">Protease</keyword>
<accession>A0A1B1YS04</accession>
<organism evidence="7 8">
    <name type="scientific">Immundisolibacter cernigliae</name>
    <dbReference type="NCBI Taxonomy" id="1810504"/>
    <lineage>
        <taxon>Bacteria</taxon>
        <taxon>Pseudomonadati</taxon>
        <taxon>Pseudomonadota</taxon>
        <taxon>Gammaproteobacteria</taxon>
        <taxon>Immundisolibacterales</taxon>
        <taxon>Immundisolibacteraceae</taxon>
        <taxon>Immundisolibacter</taxon>
    </lineage>
</organism>
<dbReference type="PANTHER" id="PTHR42987:SF8">
    <property type="entry name" value="PROTEINASE"/>
    <property type="match status" value="1"/>
</dbReference>
<dbReference type="OrthoDB" id="9764363at2"/>
<dbReference type="FunCoup" id="A0A1B1YS04">
    <property type="interactions" value="106"/>
</dbReference>
<dbReference type="InterPro" id="IPR002142">
    <property type="entry name" value="Peptidase_S49"/>
</dbReference>
<evidence type="ECO:0000256" key="2">
    <source>
        <dbReference type="ARBA" id="ARBA00022670"/>
    </source>
</evidence>
<keyword evidence="4" id="KW-0720">Serine protease</keyword>
<evidence type="ECO:0000259" key="6">
    <source>
        <dbReference type="Pfam" id="PF01343"/>
    </source>
</evidence>
<dbReference type="AlphaFoldDB" id="A0A1B1YS04"/>
<dbReference type="KEGG" id="gbi:PG2T_04665"/>
<feature type="transmembrane region" description="Helical" evidence="5">
    <location>
        <begin position="34"/>
        <end position="53"/>
    </location>
</feature>
<evidence type="ECO:0000256" key="3">
    <source>
        <dbReference type="ARBA" id="ARBA00022801"/>
    </source>
</evidence>
<sequence>MNDDTNPTAWERGVLERLLRDTLTEQRRARRWRIFFRLLSVLLVLLVLGLFRADVGVPQVASRHTALVQLNGIIAPGTDANADIIIESLRKAYENTQVAGVVLRIDSPGGSPVQAGRINAEIRRLRELHPKVPLYAVIDDICASGGYYVAVAADRIYADKASVVGSIGVLMNGFGFVDAMQKLGIERRLLTAGDHKGFLDPFSPQSPEDADHARELLQAIHSQFIEVVKDGRGARLKDDPRLFSGLVWTGDQGIELGLVDALGDTDSVAREVFKADKVVDYTVRPAYFEKLIRSAGGEAASSLLDALSDGLRWR</sequence>
<evidence type="ECO:0000313" key="7">
    <source>
        <dbReference type="EMBL" id="ANX03552.1"/>
    </source>
</evidence>
<feature type="domain" description="Peptidase S49" evidence="6">
    <location>
        <begin position="130"/>
        <end position="275"/>
    </location>
</feature>
<dbReference type="GO" id="GO:0008236">
    <property type="term" value="F:serine-type peptidase activity"/>
    <property type="evidence" value="ECO:0007669"/>
    <property type="project" value="UniProtKB-KW"/>
</dbReference>
<evidence type="ECO:0000256" key="1">
    <source>
        <dbReference type="ARBA" id="ARBA00008683"/>
    </source>
</evidence>
<dbReference type="InParanoid" id="A0A1B1YS04"/>
<proteinExistence type="inferred from homology"/>
<evidence type="ECO:0000313" key="8">
    <source>
        <dbReference type="Proteomes" id="UP000092952"/>
    </source>
</evidence>
<keyword evidence="5" id="KW-0472">Membrane</keyword>
<dbReference type="SUPFAM" id="SSF52096">
    <property type="entry name" value="ClpP/crotonase"/>
    <property type="match status" value="1"/>
</dbReference>
<dbReference type="PANTHER" id="PTHR42987">
    <property type="entry name" value="PEPTIDASE S49"/>
    <property type="match status" value="1"/>
</dbReference>
<dbReference type="CDD" id="cd07023">
    <property type="entry name" value="S49_Sppa_N_C"/>
    <property type="match status" value="1"/>
</dbReference>
<name>A0A1B1YS04_9GAMM</name>
<evidence type="ECO:0000256" key="4">
    <source>
        <dbReference type="ARBA" id="ARBA00022825"/>
    </source>
</evidence>
<keyword evidence="5" id="KW-0812">Transmembrane</keyword>
<protein>
    <submittedName>
        <fullName evidence="7">Peptidase S49</fullName>
    </submittedName>
</protein>
<dbReference type="Gene3D" id="3.90.226.10">
    <property type="entry name" value="2-enoyl-CoA Hydratase, Chain A, domain 1"/>
    <property type="match status" value="1"/>
</dbReference>
<keyword evidence="8" id="KW-1185">Reference proteome</keyword>